<keyword evidence="1" id="KW-0472">Membrane</keyword>
<dbReference type="AlphaFoldDB" id="A0A7J6TQU8"/>
<gene>
    <name evidence="2" type="ORF">FOZ62_015000</name>
</gene>
<accession>A0A7J6TQU8</accession>
<evidence type="ECO:0000256" key="1">
    <source>
        <dbReference type="SAM" id="Phobius"/>
    </source>
</evidence>
<reference evidence="2 3" key="1">
    <citation type="submission" date="2020-04" db="EMBL/GenBank/DDBJ databases">
        <title>Perkinsus olseni comparative genomics.</title>
        <authorList>
            <person name="Bogema D.R."/>
        </authorList>
    </citation>
    <scope>NUCLEOTIDE SEQUENCE [LARGE SCALE GENOMIC DNA]</scope>
    <source>
        <strain evidence="2">ATCC PRA-205</strain>
    </source>
</reference>
<keyword evidence="1" id="KW-1133">Transmembrane helix</keyword>
<evidence type="ECO:0000313" key="2">
    <source>
        <dbReference type="EMBL" id="KAF4747734.1"/>
    </source>
</evidence>
<keyword evidence="1" id="KW-0812">Transmembrane</keyword>
<protein>
    <recommendedName>
        <fullName evidence="4">(ABC) transporter</fullName>
    </recommendedName>
</protein>
<sequence>MIFEGLEGCKSAGQITSYGISISNMEDVFLNVSDRRDPYSEDPGKAHEEEVDYDIQLKPTFSQQVHGLMTRRLVYAYRNWLGTLAAILLPMVVLLVLMGFEQAAASTGDAVPLTLRPFSNPYKAGPSEHLVAQWSTVDPSVVTVARNGQPLPSIDASSPLTNAEAHACSLLKPYDAIPYEPN</sequence>
<name>A0A7J6TQU8_PEROL</name>
<comment type="caution">
    <text evidence="2">The sequence shown here is derived from an EMBL/GenBank/DDBJ whole genome shotgun (WGS) entry which is preliminary data.</text>
</comment>
<organism evidence="2 3">
    <name type="scientific">Perkinsus olseni</name>
    <name type="common">Perkinsus atlanticus</name>
    <dbReference type="NCBI Taxonomy" id="32597"/>
    <lineage>
        <taxon>Eukaryota</taxon>
        <taxon>Sar</taxon>
        <taxon>Alveolata</taxon>
        <taxon>Perkinsozoa</taxon>
        <taxon>Perkinsea</taxon>
        <taxon>Perkinsida</taxon>
        <taxon>Perkinsidae</taxon>
        <taxon>Perkinsus</taxon>
    </lineage>
</organism>
<evidence type="ECO:0008006" key="4">
    <source>
        <dbReference type="Google" id="ProtNLM"/>
    </source>
</evidence>
<dbReference type="Proteomes" id="UP000574390">
    <property type="component" value="Unassembled WGS sequence"/>
</dbReference>
<dbReference type="EMBL" id="JABANM010005364">
    <property type="protein sequence ID" value="KAF4747734.1"/>
    <property type="molecule type" value="Genomic_DNA"/>
</dbReference>
<feature type="transmembrane region" description="Helical" evidence="1">
    <location>
        <begin position="79"/>
        <end position="100"/>
    </location>
</feature>
<proteinExistence type="predicted"/>
<evidence type="ECO:0000313" key="3">
    <source>
        <dbReference type="Proteomes" id="UP000574390"/>
    </source>
</evidence>
<feature type="non-terminal residue" evidence="2">
    <location>
        <position position="1"/>
    </location>
</feature>